<dbReference type="AlphaFoldDB" id="A0A0A8XRN3"/>
<proteinExistence type="predicted"/>
<evidence type="ECO:0000313" key="2">
    <source>
        <dbReference type="EMBL" id="JAD16501.1"/>
    </source>
</evidence>
<name>A0A0A8XRN3_ARUDO</name>
<dbReference type="InterPro" id="IPR005174">
    <property type="entry name" value="KIB1-4_b-propeller"/>
</dbReference>
<reference evidence="2" key="2">
    <citation type="journal article" date="2015" name="Data Brief">
        <title>Shoot transcriptome of the giant reed, Arundo donax.</title>
        <authorList>
            <person name="Barrero R.A."/>
            <person name="Guerrero F.D."/>
            <person name="Moolhuijzen P."/>
            <person name="Goolsby J.A."/>
            <person name="Tidwell J."/>
            <person name="Bellgard S.E."/>
            <person name="Bellgard M.I."/>
        </authorList>
    </citation>
    <scope>NUCLEOTIDE SEQUENCE</scope>
    <source>
        <tissue evidence="2">Shoot tissue taken approximately 20 cm above the soil surface</tissue>
    </source>
</reference>
<sequence length="170" mass="19208">MMVAMRSVNGALYALLNTCQLAVAELLDNKVELKLLGGEVDEHVRDAWMESKDFILGECAGDPLLIFKFKVSVNPAYKVFRWEPGEERWVRVRSLRRRTLFMSINGFDAWLIPDSPGVRGDCIYEALPRAADWSEYSLVDGTCELVTIEYQGAPGVDAARTQVWVLPSFF</sequence>
<dbReference type="EMBL" id="GBRH01238696">
    <property type="protein sequence ID" value="JAD59199.1"/>
    <property type="molecule type" value="Transcribed_RNA"/>
</dbReference>
<reference evidence="2" key="1">
    <citation type="submission" date="2014-09" db="EMBL/GenBank/DDBJ databases">
        <authorList>
            <person name="Magalhaes I.L.F."/>
            <person name="Oliveira U."/>
            <person name="Santos F.R."/>
            <person name="Vidigal T.H.D.A."/>
            <person name="Brescovit A.D."/>
            <person name="Santos A.J."/>
        </authorList>
    </citation>
    <scope>NUCLEOTIDE SEQUENCE</scope>
    <source>
        <tissue evidence="2">Shoot tissue taken approximately 20 cm above the soil surface</tissue>
    </source>
</reference>
<dbReference type="Pfam" id="PF03478">
    <property type="entry name" value="Beta-prop_KIB1-4"/>
    <property type="match status" value="1"/>
</dbReference>
<feature type="domain" description="KIB1-4 beta-propeller" evidence="1">
    <location>
        <begin position="8"/>
        <end position="125"/>
    </location>
</feature>
<evidence type="ECO:0000259" key="1">
    <source>
        <dbReference type="Pfam" id="PF03478"/>
    </source>
</evidence>
<accession>A0A0A8XRN3</accession>
<dbReference type="EMBL" id="GBRH01281394">
    <property type="protein sequence ID" value="JAD16501.1"/>
    <property type="molecule type" value="Transcribed_RNA"/>
</dbReference>
<protein>
    <recommendedName>
        <fullName evidence="1">KIB1-4 beta-propeller domain-containing protein</fullName>
    </recommendedName>
</protein>
<organism evidence="2">
    <name type="scientific">Arundo donax</name>
    <name type="common">Giant reed</name>
    <name type="synonym">Donax arundinaceus</name>
    <dbReference type="NCBI Taxonomy" id="35708"/>
    <lineage>
        <taxon>Eukaryota</taxon>
        <taxon>Viridiplantae</taxon>
        <taxon>Streptophyta</taxon>
        <taxon>Embryophyta</taxon>
        <taxon>Tracheophyta</taxon>
        <taxon>Spermatophyta</taxon>
        <taxon>Magnoliopsida</taxon>
        <taxon>Liliopsida</taxon>
        <taxon>Poales</taxon>
        <taxon>Poaceae</taxon>
        <taxon>PACMAD clade</taxon>
        <taxon>Arundinoideae</taxon>
        <taxon>Arundineae</taxon>
        <taxon>Arundo</taxon>
    </lineage>
</organism>